<name>A0ABQ4Y286_9ASTR</name>
<keyword evidence="2" id="KW-1185">Reference proteome</keyword>
<protein>
    <recommendedName>
        <fullName evidence="3">Transposase MuDR plant domain-containing protein</fullName>
    </recommendedName>
</protein>
<accession>A0ABQ4Y286</accession>
<reference evidence="1" key="2">
    <citation type="submission" date="2022-01" db="EMBL/GenBank/DDBJ databases">
        <authorList>
            <person name="Yamashiro T."/>
            <person name="Shiraishi A."/>
            <person name="Satake H."/>
            <person name="Nakayama K."/>
        </authorList>
    </citation>
    <scope>NUCLEOTIDE SEQUENCE</scope>
</reference>
<comment type="caution">
    <text evidence="1">The sequence shown here is derived from an EMBL/GenBank/DDBJ whole genome shotgun (WGS) entry which is preliminary data.</text>
</comment>
<dbReference type="EMBL" id="BQNB010009981">
    <property type="protein sequence ID" value="GJS71103.1"/>
    <property type="molecule type" value="Genomic_DNA"/>
</dbReference>
<organism evidence="1 2">
    <name type="scientific">Tanacetum coccineum</name>
    <dbReference type="NCBI Taxonomy" id="301880"/>
    <lineage>
        <taxon>Eukaryota</taxon>
        <taxon>Viridiplantae</taxon>
        <taxon>Streptophyta</taxon>
        <taxon>Embryophyta</taxon>
        <taxon>Tracheophyta</taxon>
        <taxon>Spermatophyta</taxon>
        <taxon>Magnoliopsida</taxon>
        <taxon>eudicotyledons</taxon>
        <taxon>Gunneridae</taxon>
        <taxon>Pentapetalae</taxon>
        <taxon>asterids</taxon>
        <taxon>campanulids</taxon>
        <taxon>Asterales</taxon>
        <taxon>Asteraceae</taxon>
        <taxon>Asteroideae</taxon>
        <taxon>Anthemideae</taxon>
        <taxon>Anthemidinae</taxon>
        <taxon>Tanacetum</taxon>
    </lineage>
</organism>
<evidence type="ECO:0000313" key="2">
    <source>
        <dbReference type="Proteomes" id="UP001151760"/>
    </source>
</evidence>
<proteinExistence type="predicted"/>
<sequence length="192" mass="21671">MITINHGSAFTTPPKIRYKGGRYVDKYKVTDLYVDHSVTKEPLNVDESLLLNVLDNDVFIENQMLSGNNMIYGRSPGSVVRMEMMLVFKSYGSMGQTQVTVQKKGNEWVKRKSIKTKAGGSVKAKAESCPWYLQCSKLPNEETWSVKTFDDTHKCLQSRIVKKCTASFLSKSVEESIKPNPKIPLNALKDQL</sequence>
<gene>
    <name evidence="1" type="ORF">Tco_0703944</name>
</gene>
<evidence type="ECO:0000313" key="1">
    <source>
        <dbReference type="EMBL" id="GJS71103.1"/>
    </source>
</evidence>
<reference evidence="1" key="1">
    <citation type="journal article" date="2022" name="Int. J. Mol. Sci.">
        <title>Draft Genome of Tanacetum Coccineum: Genomic Comparison of Closely Related Tanacetum-Family Plants.</title>
        <authorList>
            <person name="Yamashiro T."/>
            <person name="Shiraishi A."/>
            <person name="Nakayama K."/>
            <person name="Satake H."/>
        </authorList>
    </citation>
    <scope>NUCLEOTIDE SEQUENCE</scope>
</reference>
<dbReference type="Proteomes" id="UP001151760">
    <property type="component" value="Unassembled WGS sequence"/>
</dbReference>
<evidence type="ECO:0008006" key="3">
    <source>
        <dbReference type="Google" id="ProtNLM"/>
    </source>
</evidence>